<dbReference type="Pfam" id="PF21088">
    <property type="entry name" value="MS_channel_1st"/>
    <property type="match status" value="1"/>
</dbReference>
<dbReference type="Proteomes" id="UP000199417">
    <property type="component" value="Unassembled WGS sequence"/>
</dbReference>
<evidence type="ECO:0000259" key="9">
    <source>
        <dbReference type="Pfam" id="PF21082"/>
    </source>
</evidence>
<feature type="domain" description="Mechanosensitive ion channel transmembrane helices 2/3" evidence="10">
    <location>
        <begin position="82"/>
        <end position="121"/>
    </location>
</feature>
<evidence type="ECO:0000259" key="10">
    <source>
        <dbReference type="Pfam" id="PF21088"/>
    </source>
</evidence>
<keyword evidence="12" id="KW-1185">Reference proteome</keyword>
<dbReference type="Pfam" id="PF00924">
    <property type="entry name" value="MS_channel_2nd"/>
    <property type="match status" value="1"/>
</dbReference>
<dbReference type="SUPFAM" id="SSF82689">
    <property type="entry name" value="Mechanosensitive channel protein MscS (YggB), C-terminal domain"/>
    <property type="match status" value="1"/>
</dbReference>
<dbReference type="STRING" id="168276.SAMN05444580_106281"/>
<evidence type="ECO:0000256" key="6">
    <source>
        <dbReference type="ARBA" id="ARBA00023136"/>
    </source>
</evidence>
<dbReference type="PANTHER" id="PTHR30460">
    <property type="entry name" value="MODERATE CONDUCTANCE MECHANOSENSITIVE CHANNEL YBIO"/>
    <property type="match status" value="1"/>
</dbReference>
<sequence length="305" mass="33197">MSVLALNLLPENTTTLSNWLRTSFLEIVLYVLGGLIVGRFLSWAGNRITDRIDLNYSQGDALVRSEATKHRHALAQVITWVLITIVYVLVTVEVLQRLGFAVSSLVAPATVLGAALGFGAQRVVQDILAGFFIIAERQYGFGDVVSIMAVGAGDAALGTVEDVTLRVTRLRSSDGEVITIPNGQIVKVVNLSKDWARAVVDVPIPATVDINHVNDVLHSVGREAYQDPDLEPLLLDEPSVMGVESIEVDTVNIRMVARTLPGKQFQVGRELRARVAERLRREGILVGPELITDQPVHSSQPDHSS</sequence>
<accession>A0A1G6XNI2</accession>
<reference evidence="11 12" key="1">
    <citation type="submission" date="2016-10" db="EMBL/GenBank/DDBJ databases">
        <authorList>
            <person name="de Groot N.N."/>
        </authorList>
    </citation>
    <scope>NUCLEOTIDE SEQUENCE [LARGE SCALE GENOMIC DNA]</scope>
    <source>
        <strain evidence="11 12">JCM 11308</strain>
    </source>
</reference>
<evidence type="ECO:0000256" key="5">
    <source>
        <dbReference type="ARBA" id="ARBA00022989"/>
    </source>
</evidence>
<dbReference type="Gene3D" id="3.30.70.100">
    <property type="match status" value="1"/>
</dbReference>
<dbReference type="InterPro" id="IPR049142">
    <property type="entry name" value="MS_channel_1st"/>
</dbReference>
<feature type="domain" description="Mechanosensitive ion channel MscS" evidence="8">
    <location>
        <begin position="123"/>
        <end position="193"/>
    </location>
</feature>
<dbReference type="InterPro" id="IPR006685">
    <property type="entry name" value="MscS_channel_2nd"/>
</dbReference>
<keyword evidence="5 7" id="KW-1133">Transmembrane helix</keyword>
<dbReference type="InterPro" id="IPR010920">
    <property type="entry name" value="LSM_dom_sf"/>
</dbReference>
<evidence type="ECO:0000259" key="8">
    <source>
        <dbReference type="Pfam" id="PF00924"/>
    </source>
</evidence>
<evidence type="ECO:0000256" key="4">
    <source>
        <dbReference type="ARBA" id="ARBA00022692"/>
    </source>
</evidence>
<comment type="subcellular location">
    <subcellularLocation>
        <location evidence="1">Cell membrane</location>
        <topology evidence="1">Multi-pass membrane protein</topology>
    </subcellularLocation>
</comment>
<dbReference type="InterPro" id="IPR011014">
    <property type="entry name" value="MscS_channel_TM-2"/>
</dbReference>
<dbReference type="SUPFAM" id="SSF82861">
    <property type="entry name" value="Mechanosensitive channel protein MscS (YggB), transmembrane region"/>
    <property type="match status" value="1"/>
</dbReference>
<evidence type="ECO:0000313" key="11">
    <source>
        <dbReference type="EMBL" id="SDD79521.1"/>
    </source>
</evidence>
<dbReference type="FunFam" id="2.30.30.60:FF:000001">
    <property type="entry name" value="MscS Mechanosensitive ion channel"/>
    <property type="match status" value="1"/>
</dbReference>
<dbReference type="RefSeq" id="WP_083577343.1">
    <property type="nucleotide sequence ID" value="NZ_FNAB01000006.1"/>
</dbReference>
<gene>
    <name evidence="11" type="ORF">SAMN05444580_106281</name>
</gene>
<proteinExistence type="inferred from homology"/>
<evidence type="ECO:0000256" key="1">
    <source>
        <dbReference type="ARBA" id="ARBA00004651"/>
    </source>
</evidence>
<dbReference type="EMBL" id="FNAB01000006">
    <property type="protein sequence ID" value="SDD79521.1"/>
    <property type="molecule type" value="Genomic_DNA"/>
</dbReference>
<dbReference type="AlphaFoldDB" id="A0A1G6XNI2"/>
<evidence type="ECO:0000256" key="3">
    <source>
        <dbReference type="ARBA" id="ARBA00022475"/>
    </source>
</evidence>
<feature type="domain" description="Mechanosensitive ion channel MscS C-terminal" evidence="9">
    <location>
        <begin position="199"/>
        <end position="284"/>
    </location>
</feature>
<feature type="transmembrane region" description="Helical" evidence="7">
    <location>
        <begin position="73"/>
        <end position="92"/>
    </location>
</feature>
<keyword evidence="3" id="KW-1003">Cell membrane</keyword>
<dbReference type="GO" id="GO:0005886">
    <property type="term" value="C:plasma membrane"/>
    <property type="evidence" value="ECO:0007669"/>
    <property type="project" value="UniProtKB-SubCell"/>
</dbReference>
<dbReference type="InterPro" id="IPR049278">
    <property type="entry name" value="MS_channel_C"/>
</dbReference>
<dbReference type="GO" id="GO:0008381">
    <property type="term" value="F:mechanosensitive monoatomic ion channel activity"/>
    <property type="evidence" value="ECO:0007669"/>
    <property type="project" value="InterPro"/>
</dbReference>
<dbReference type="InterPro" id="IPR045276">
    <property type="entry name" value="YbiO_bact"/>
</dbReference>
<dbReference type="InterPro" id="IPR023408">
    <property type="entry name" value="MscS_beta-dom_sf"/>
</dbReference>
<dbReference type="PANTHER" id="PTHR30460:SF0">
    <property type="entry name" value="MODERATE CONDUCTANCE MECHANOSENSITIVE CHANNEL YBIO"/>
    <property type="match status" value="1"/>
</dbReference>
<keyword evidence="6 7" id="KW-0472">Membrane</keyword>
<comment type="similarity">
    <text evidence="2">Belongs to the MscS (TC 1.A.23) family.</text>
</comment>
<evidence type="ECO:0000256" key="2">
    <source>
        <dbReference type="ARBA" id="ARBA00008017"/>
    </source>
</evidence>
<dbReference type="SUPFAM" id="SSF50182">
    <property type="entry name" value="Sm-like ribonucleoproteins"/>
    <property type="match status" value="1"/>
</dbReference>
<dbReference type="Pfam" id="PF21082">
    <property type="entry name" value="MS_channel_3rd"/>
    <property type="match status" value="1"/>
</dbReference>
<evidence type="ECO:0000313" key="12">
    <source>
        <dbReference type="Proteomes" id="UP000199417"/>
    </source>
</evidence>
<protein>
    <submittedName>
        <fullName evidence="11">Small conductance mechanosensitive channel</fullName>
    </submittedName>
</protein>
<organism evidence="11 12">
    <name type="scientific">Rhodococcus tukisamuensis</name>
    <dbReference type="NCBI Taxonomy" id="168276"/>
    <lineage>
        <taxon>Bacteria</taxon>
        <taxon>Bacillati</taxon>
        <taxon>Actinomycetota</taxon>
        <taxon>Actinomycetes</taxon>
        <taxon>Mycobacteriales</taxon>
        <taxon>Nocardiaceae</taxon>
        <taxon>Rhodococcus</taxon>
    </lineage>
</organism>
<dbReference type="InterPro" id="IPR011066">
    <property type="entry name" value="MscS_channel_C_sf"/>
</dbReference>
<keyword evidence="4 7" id="KW-0812">Transmembrane</keyword>
<evidence type="ECO:0000256" key="7">
    <source>
        <dbReference type="SAM" id="Phobius"/>
    </source>
</evidence>
<dbReference type="Gene3D" id="2.30.30.60">
    <property type="match status" value="1"/>
</dbReference>
<feature type="transmembrane region" description="Helical" evidence="7">
    <location>
        <begin position="20"/>
        <end position="41"/>
    </location>
</feature>
<name>A0A1G6XNI2_9NOCA</name>
<dbReference type="Gene3D" id="1.10.287.1260">
    <property type="match status" value="1"/>
</dbReference>